<dbReference type="GO" id="GO:0072380">
    <property type="term" value="C:TRC complex"/>
    <property type="evidence" value="ECO:0007669"/>
    <property type="project" value="TreeGrafter"/>
</dbReference>
<organism evidence="4 5">
    <name type="scientific">Strongyloides venezuelensis</name>
    <name type="common">Threadworm</name>
    <dbReference type="NCBI Taxonomy" id="75913"/>
    <lineage>
        <taxon>Eukaryota</taxon>
        <taxon>Metazoa</taxon>
        <taxon>Ecdysozoa</taxon>
        <taxon>Nematoda</taxon>
        <taxon>Chromadorea</taxon>
        <taxon>Rhabditida</taxon>
        <taxon>Tylenchina</taxon>
        <taxon>Panagrolaimomorpha</taxon>
        <taxon>Strongyloidoidea</taxon>
        <taxon>Strongyloididae</taxon>
        <taxon>Strongyloides</taxon>
    </lineage>
</organism>
<dbReference type="SUPFAM" id="SSF48452">
    <property type="entry name" value="TPR-like"/>
    <property type="match status" value="1"/>
</dbReference>
<dbReference type="PROSITE" id="PS50005">
    <property type="entry name" value="TPR"/>
    <property type="match status" value="1"/>
</dbReference>
<dbReference type="WBParaSite" id="SVE_1933200.1">
    <property type="protein sequence ID" value="SVE_1933200.1"/>
    <property type="gene ID" value="SVE_1933200"/>
</dbReference>
<evidence type="ECO:0000313" key="5">
    <source>
        <dbReference type="WBParaSite" id="SVE_1933200.1"/>
    </source>
</evidence>
<dbReference type="Proteomes" id="UP000035680">
    <property type="component" value="Unassembled WGS sequence"/>
</dbReference>
<evidence type="ECO:0000313" key="4">
    <source>
        <dbReference type="Proteomes" id="UP000035680"/>
    </source>
</evidence>
<accession>A0A0K0G3M5</accession>
<reference evidence="4" key="1">
    <citation type="submission" date="2014-07" db="EMBL/GenBank/DDBJ databases">
        <authorList>
            <person name="Martin A.A"/>
            <person name="De Silva N."/>
        </authorList>
    </citation>
    <scope>NUCLEOTIDE SEQUENCE</scope>
</reference>
<dbReference type="AlphaFoldDB" id="A0A0K0G3M5"/>
<evidence type="ECO:0000256" key="2">
    <source>
        <dbReference type="ARBA" id="ARBA00022803"/>
    </source>
</evidence>
<dbReference type="GO" id="GO:0016020">
    <property type="term" value="C:membrane"/>
    <property type="evidence" value="ECO:0007669"/>
    <property type="project" value="TreeGrafter"/>
</dbReference>
<dbReference type="GO" id="GO:0006620">
    <property type="term" value="P:post-translational protein targeting to endoplasmic reticulum membrane"/>
    <property type="evidence" value="ECO:0007669"/>
    <property type="project" value="TreeGrafter"/>
</dbReference>
<dbReference type="Pfam" id="PF00515">
    <property type="entry name" value="TPR_1"/>
    <property type="match status" value="1"/>
</dbReference>
<dbReference type="InterPro" id="IPR019734">
    <property type="entry name" value="TPR_rpt"/>
</dbReference>
<dbReference type="PANTHER" id="PTHR45831">
    <property type="entry name" value="LD24721P"/>
    <property type="match status" value="1"/>
</dbReference>
<keyword evidence="1" id="KW-0677">Repeat</keyword>
<keyword evidence="4" id="KW-1185">Reference proteome</keyword>
<evidence type="ECO:0000256" key="3">
    <source>
        <dbReference type="PROSITE-ProRule" id="PRU00339"/>
    </source>
</evidence>
<dbReference type="InterPro" id="IPR047150">
    <property type="entry name" value="SGT"/>
</dbReference>
<reference evidence="5" key="2">
    <citation type="submission" date="2015-08" db="UniProtKB">
        <authorList>
            <consortium name="WormBaseParasite"/>
        </authorList>
    </citation>
    <scope>IDENTIFICATION</scope>
</reference>
<sequence length="143" mass="16395">MPTQPSEVLRLQGNKYFSQKKYYNALKCYTEALEEDPTNVLALSNRSQTLINLGSFDLAYIDAEKAYSLSPDNDKIKYRLVTSLYKMGLEKFSKDGANKFGVDWKLVTSKEINDKDFDVDVPINHTLKLEDTQVSEPLQIIKF</sequence>
<dbReference type="Pfam" id="PF13181">
    <property type="entry name" value="TPR_8"/>
    <property type="match status" value="1"/>
</dbReference>
<dbReference type="SMART" id="SM00028">
    <property type="entry name" value="TPR"/>
    <property type="match status" value="2"/>
</dbReference>
<keyword evidence="2 3" id="KW-0802">TPR repeat</keyword>
<dbReference type="InterPro" id="IPR011990">
    <property type="entry name" value="TPR-like_helical_dom_sf"/>
</dbReference>
<dbReference type="GO" id="GO:0060090">
    <property type="term" value="F:molecular adaptor activity"/>
    <property type="evidence" value="ECO:0007669"/>
    <property type="project" value="TreeGrafter"/>
</dbReference>
<dbReference type="PANTHER" id="PTHR45831:SF2">
    <property type="entry name" value="LD24721P"/>
    <property type="match status" value="1"/>
</dbReference>
<dbReference type="STRING" id="75913.A0A0K0G3M5"/>
<name>A0A0K0G3M5_STRVS</name>
<dbReference type="Gene3D" id="1.25.40.10">
    <property type="entry name" value="Tetratricopeptide repeat domain"/>
    <property type="match status" value="1"/>
</dbReference>
<feature type="repeat" description="TPR" evidence="3">
    <location>
        <begin position="6"/>
        <end position="39"/>
    </location>
</feature>
<proteinExistence type="predicted"/>
<evidence type="ECO:0000256" key="1">
    <source>
        <dbReference type="ARBA" id="ARBA00022737"/>
    </source>
</evidence>
<protein>
    <submittedName>
        <fullName evidence="5">TPR_REGION domain-containing protein</fullName>
    </submittedName>
</protein>